<dbReference type="PANTHER" id="PTHR37781:SF1">
    <property type="entry name" value="ADR380WP"/>
    <property type="match status" value="1"/>
</dbReference>
<name>A0ABR3TML3_9PEZI</name>
<dbReference type="PANTHER" id="PTHR37781">
    <property type="entry name" value="TFIIH COMPLEX SUBUNIT"/>
    <property type="match status" value="1"/>
</dbReference>
<organism evidence="2 3">
    <name type="scientific">Diplodia intermedia</name>
    <dbReference type="NCBI Taxonomy" id="856260"/>
    <lineage>
        <taxon>Eukaryota</taxon>
        <taxon>Fungi</taxon>
        <taxon>Dikarya</taxon>
        <taxon>Ascomycota</taxon>
        <taxon>Pezizomycotina</taxon>
        <taxon>Dothideomycetes</taxon>
        <taxon>Dothideomycetes incertae sedis</taxon>
        <taxon>Botryosphaeriales</taxon>
        <taxon>Botryosphaeriaceae</taxon>
        <taxon>Diplodia</taxon>
    </lineage>
</organism>
<accession>A0ABR3TML3</accession>
<dbReference type="EMBL" id="JAKEKT020000045">
    <property type="protein sequence ID" value="KAL1640881.1"/>
    <property type="molecule type" value="Genomic_DNA"/>
</dbReference>
<keyword evidence="3" id="KW-1185">Reference proteome</keyword>
<reference evidence="2 3" key="1">
    <citation type="journal article" date="2023" name="Plant Dis.">
        <title>First Report of Diplodia intermedia Causing Canker and Dieback Diseases on Apple Trees in Canada.</title>
        <authorList>
            <person name="Ellouze W."/>
            <person name="Ilyukhin E."/>
            <person name="Sulman M."/>
            <person name="Ali S."/>
        </authorList>
    </citation>
    <scope>NUCLEOTIDE SEQUENCE [LARGE SCALE GENOMIC DNA]</scope>
    <source>
        <strain evidence="2 3">M45-28</strain>
    </source>
</reference>
<evidence type="ECO:0008006" key="4">
    <source>
        <dbReference type="Google" id="ProtNLM"/>
    </source>
</evidence>
<dbReference type="InterPro" id="IPR031349">
    <property type="entry name" value="Tfb6"/>
</dbReference>
<feature type="region of interest" description="Disordered" evidence="1">
    <location>
        <begin position="1"/>
        <end position="67"/>
    </location>
</feature>
<feature type="region of interest" description="Disordered" evidence="1">
    <location>
        <begin position="295"/>
        <end position="319"/>
    </location>
</feature>
<sequence>MATTNTNSASPSDGGGGAGGGFFPPDDAAVIATPPTSSVASASASAAASRLPHPRSKPLRTGGPKESAFIRYADERVRQMRRRYAKREGGGGGGGGGDNDVKGYAGLKEACREVDQLVDVVWVSGTPSLQIAYLLTLSDLVNEYMKGFQPVAPAPLFRSLDKLDLAFASLLQGRDVETGDVLPGFEGGRGVNATEKVRINSMVHYARSGVVEVMLKYDPEMDDAEEDEDEDEDEETALESGADVDLGEAAGDYGVDDDGDVEGTWDMKTAKVYDRTLVELGDDLTNAPPIGLRVEKPEEACRPQEPELEDSDRVMELDD</sequence>
<dbReference type="Proteomes" id="UP001521184">
    <property type="component" value="Unassembled WGS sequence"/>
</dbReference>
<evidence type="ECO:0000313" key="3">
    <source>
        <dbReference type="Proteomes" id="UP001521184"/>
    </source>
</evidence>
<feature type="region of interest" description="Disordered" evidence="1">
    <location>
        <begin position="222"/>
        <end position="263"/>
    </location>
</feature>
<evidence type="ECO:0000256" key="1">
    <source>
        <dbReference type="SAM" id="MobiDB-lite"/>
    </source>
</evidence>
<proteinExistence type="predicted"/>
<dbReference type="Pfam" id="PF17110">
    <property type="entry name" value="TFB6"/>
    <property type="match status" value="1"/>
</dbReference>
<comment type="caution">
    <text evidence="2">The sequence shown here is derived from an EMBL/GenBank/DDBJ whole genome shotgun (WGS) entry which is preliminary data.</text>
</comment>
<gene>
    <name evidence="2" type="ORF">SLS58_006496</name>
</gene>
<feature type="compositionally biased region" description="Low complexity" evidence="1">
    <location>
        <begin position="37"/>
        <end position="49"/>
    </location>
</feature>
<feature type="compositionally biased region" description="Acidic residues" evidence="1">
    <location>
        <begin position="222"/>
        <end position="237"/>
    </location>
</feature>
<feature type="compositionally biased region" description="Gly residues" evidence="1">
    <location>
        <begin position="13"/>
        <end position="22"/>
    </location>
</feature>
<feature type="compositionally biased region" description="Acidic residues" evidence="1">
    <location>
        <begin position="254"/>
        <end position="263"/>
    </location>
</feature>
<evidence type="ECO:0000313" key="2">
    <source>
        <dbReference type="EMBL" id="KAL1640881.1"/>
    </source>
</evidence>
<protein>
    <recommendedName>
        <fullName evidence="4">Meiotic recombination protein dmc1</fullName>
    </recommendedName>
</protein>